<protein>
    <recommendedName>
        <fullName evidence="4">BTB domain-containing protein</fullName>
    </recommendedName>
</protein>
<proteinExistence type="predicted"/>
<sequence>MPPSSTLAELQKNRDRRNTLIVPVFSKRSGTESEGSRVSHFADTQDTNVPFIPDTIKIIVGPDSTNQRTWSLPKAQLSRYSHIFRSIITVDDTVSEVELPTISPNAFADFVSFMHSSIYSVNTNITGYRSVRAHTDACLLAAKLEADEYWEAGMRKLYNLFLPLAKSKRSDAKQSFIRASDIAYICVNTTEENLRGVAIINSNPPTSNDPAIPQITLTTEDSASGAPPAPPRNTYRSNDIGAMKGLRTLFFDAVASHWTHRDVIYVGAPELLRVDGNDKIDVPVDSTTWGQVYAMNPDFHLHITKTAGVLLGWRASLFKHINRYLDPVDLKFIGGPGGASSGVAGNTRKDVSDSKTEHVEDADKFKVKANEDEEDEGLEMNPLRRRPKFTLKLRGLNQSASGDGVDSSEQALSNVKSEDRKDIKSEDAAHESGENDEGIDSDRSTVVDEGEEDLMEGIEAGIGK</sequence>
<dbReference type="Proteomes" id="UP001578633">
    <property type="component" value="Chromosome 1"/>
</dbReference>
<comment type="caution">
    <text evidence="2">The sequence shown here is derived from an EMBL/GenBank/DDBJ whole genome shotgun (WGS) entry which is preliminary data.</text>
</comment>
<evidence type="ECO:0008006" key="4">
    <source>
        <dbReference type="Google" id="ProtNLM"/>
    </source>
</evidence>
<evidence type="ECO:0000256" key="1">
    <source>
        <dbReference type="SAM" id="MobiDB-lite"/>
    </source>
</evidence>
<keyword evidence="3" id="KW-1185">Reference proteome</keyword>
<accession>A0ABR3UWL5</accession>
<dbReference type="GeneID" id="96080440"/>
<reference evidence="2 3" key="1">
    <citation type="submission" date="2024-09" db="EMBL/GenBank/DDBJ databases">
        <title>T2T genomes of carrot and Alternaria dauci and their utility for understanding host-pathogen interaction during carrot leaf blight disease.</title>
        <authorList>
            <person name="Liu W."/>
            <person name="Xu S."/>
            <person name="Ou C."/>
            <person name="Liu X."/>
            <person name="Zhuang F."/>
            <person name="Deng X.W."/>
        </authorList>
    </citation>
    <scope>NUCLEOTIDE SEQUENCE [LARGE SCALE GENOMIC DNA]</scope>
    <source>
        <strain evidence="2 3">A2016</strain>
    </source>
</reference>
<evidence type="ECO:0000313" key="3">
    <source>
        <dbReference type="Proteomes" id="UP001578633"/>
    </source>
</evidence>
<feature type="compositionally biased region" description="Polar residues" evidence="1">
    <location>
        <begin position="397"/>
        <end position="415"/>
    </location>
</feature>
<dbReference type="EMBL" id="JBHGVX010000001">
    <property type="protein sequence ID" value="KAL1799776.1"/>
    <property type="molecule type" value="Genomic_DNA"/>
</dbReference>
<feature type="region of interest" description="Disordered" evidence="1">
    <location>
        <begin position="337"/>
        <end position="383"/>
    </location>
</feature>
<dbReference type="RefSeq" id="XP_069310360.1">
    <property type="nucleotide sequence ID" value="XM_069446433.1"/>
</dbReference>
<evidence type="ECO:0000313" key="2">
    <source>
        <dbReference type="EMBL" id="KAL1799776.1"/>
    </source>
</evidence>
<feature type="region of interest" description="Disordered" evidence="1">
    <location>
        <begin position="397"/>
        <end position="464"/>
    </location>
</feature>
<feature type="compositionally biased region" description="Basic and acidic residues" evidence="1">
    <location>
        <begin position="347"/>
        <end position="370"/>
    </location>
</feature>
<organism evidence="2 3">
    <name type="scientific">Alternaria dauci</name>
    <dbReference type="NCBI Taxonomy" id="48095"/>
    <lineage>
        <taxon>Eukaryota</taxon>
        <taxon>Fungi</taxon>
        <taxon>Dikarya</taxon>
        <taxon>Ascomycota</taxon>
        <taxon>Pezizomycotina</taxon>
        <taxon>Dothideomycetes</taxon>
        <taxon>Pleosporomycetidae</taxon>
        <taxon>Pleosporales</taxon>
        <taxon>Pleosporineae</taxon>
        <taxon>Pleosporaceae</taxon>
        <taxon>Alternaria</taxon>
        <taxon>Alternaria sect. Porri</taxon>
    </lineage>
</organism>
<feature type="compositionally biased region" description="Basic and acidic residues" evidence="1">
    <location>
        <begin position="416"/>
        <end position="433"/>
    </location>
</feature>
<gene>
    <name evidence="2" type="ORF">ACET3X_000118</name>
</gene>
<name>A0ABR3UWL5_9PLEO</name>